<dbReference type="Gene3D" id="3.40.50.150">
    <property type="entry name" value="Vaccinia Virus protein VP39"/>
    <property type="match status" value="1"/>
</dbReference>
<dbReference type="Pfam" id="PF02390">
    <property type="entry name" value="Methyltransf_4"/>
    <property type="match status" value="1"/>
</dbReference>
<keyword evidence="5 7" id="KW-0949">S-adenosyl-L-methionine</keyword>
<dbReference type="UniPathway" id="UPA00989"/>
<comment type="similarity">
    <text evidence="7">Belongs to the class I-like SAM-binding methyltransferase superfamily. TrmB family.</text>
</comment>
<evidence type="ECO:0000256" key="7">
    <source>
        <dbReference type="HAMAP-Rule" id="MF_01057"/>
    </source>
</evidence>
<dbReference type="NCBIfam" id="TIGR00091">
    <property type="entry name" value="tRNA (guanosine(46)-N7)-methyltransferase TrmB"/>
    <property type="match status" value="1"/>
</dbReference>
<dbReference type="Proteomes" id="UP000186705">
    <property type="component" value="Unassembled WGS sequence"/>
</dbReference>
<dbReference type="GO" id="GO:0008176">
    <property type="term" value="F:tRNA (guanine(46)-N7)-methyltransferase activity"/>
    <property type="evidence" value="ECO:0007669"/>
    <property type="project" value="UniProtKB-UniRule"/>
</dbReference>
<comment type="pathway">
    <text evidence="7">tRNA modification; N(7)-methylguanine-tRNA biosynthesis.</text>
</comment>
<evidence type="ECO:0000256" key="4">
    <source>
        <dbReference type="ARBA" id="ARBA00022679"/>
    </source>
</evidence>
<dbReference type="InterPro" id="IPR003358">
    <property type="entry name" value="tRNA_(Gua-N-7)_MeTrfase_Trmb"/>
</dbReference>
<gene>
    <name evidence="7" type="primary">trmB</name>
    <name evidence="8" type="ORF">BO225_08465</name>
</gene>
<dbReference type="SUPFAM" id="SSF53335">
    <property type="entry name" value="S-adenosyl-L-methionine-dependent methyltransferases"/>
    <property type="match status" value="1"/>
</dbReference>
<dbReference type="EC" id="2.1.1.33" evidence="7"/>
<dbReference type="PROSITE" id="PS51625">
    <property type="entry name" value="SAM_MT_TRMB"/>
    <property type="match status" value="1"/>
</dbReference>
<keyword evidence="4 7" id="KW-0808">Transferase</keyword>
<dbReference type="RefSeq" id="WP_076341824.1">
    <property type="nucleotide sequence ID" value="NZ_CAJTMI010000006.1"/>
</dbReference>
<dbReference type="EMBL" id="MPKA01000086">
    <property type="protein sequence ID" value="OLU45340.1"/>
    <property type="molecule type" value="Genomic_DNA"/>
</dbReference>
<dbReference type="PANTHER" id="PTHR23417:SF14">
    <property type="entry name" value="PENTACOTRIPEPTIDE-REPEAT REGION OF PRORP DOMAIN-CONTAINING PROTEIN"/>
    <property type="match status" value="1"/>
</dbReference>
<comment type="catalytic activity">
    <reaction evidence="1 7">
        <text>guanosine(46) in tRNA + S-adenosyl-L-methionine = N(7)-methylguanosine(46) in tRNA + S-adenosyl-L-homocysteine</text>
        <dbReference type="Rhea" id="RHEA:42708"/>
        <dbReference type="Rhea" id="RHEA-COMP:10188"/>
        <dbReference type="Rhea" id="RHEA-COMP:10189"/>
        <dbReference type="ChEBI" id="CHEBI:57856"/>
        <dbReference type="ChEBI" id="CHEBI:59789"/>
        <dbReference type="ChEBI" id="CHEBI:74269"/>
        <dbReference type="ChEBI" id="CHEBI:74480"/>
        <dbReference type="EC" id="2.1.1.33"/>
    </reaction>
</comment>
<dbReference type="InterPro" id="IPR029063">
    <property type="entry name" value="SAM-dependent_MTases_sf"/>
</dbReference>
<dbReference type="CDD" id="cd02440">
    <property type="entry name" value="AdoMet_MTases"/>
    <property type="match status" value="1"/>
</dbReference>
<feature type="binding site" evidence="7">
    <location>
        <position position="121"/>
    </location>
    <ligand>
        <name>substrate</name>
    </ligand>
</feature>
<evidence type="ECO:0000256" key="1">
    <source>
        <dbReference type="ARBA" id="ARBA00000142"/>
    </source>
</evidence>
<keyword evidence="9" id="KW-1185">Reference proteome</keyword>
<keyword evidence="6 7" id="KW-0819">tRNA processing</keyword>
<evidence type="ECO:0000313" key="9">
    <source>
        <dbReference type="Proteomes" id="UP000186705"/>
    </source>
</evidence>
<accession>A0A1U7NL63</accession>
<evidence type="ECO:0000313" key="8">
    <source>
        <dbReference type="EMBL" id="OLU45340.1"/>
    </source>
</evidence>
<proteinExistence type="inferred from homology"/>
<dbReference type="NCBIfam" id="NF001080">
    <property type="entry name" value="PRK00121.2-2"/>
    <property type="match status" value="1"/>
</dbReference>
<evidence type="ECO:0000256" key="3">
    <source>
        <dbReference type="ARBA" id="ARBA00022603"/>
    </source>
</evidence>
<name>A0A1U7NL63_9FIRM</name>
<feature type="binding site" evidence="7">
    <location>
        <begin position="190"/>
        <end position="193"/>
    </location>
    <ligand>
        <name>substrate</name>
    </ligand>
</feature>
<keyword evidence="3 7" id="KW-0489">Methyltransferase</keyword>
<organism evidence="8 9">
    <name type="scientific">Dubosiella newyorkensis</name>
    <dbReference type="NCBI Taxonomy" id="1862672"/>
    <lineage>
        <taxon>Bacteria</taxon>
        <taxon>Bacillati</taxon>
        <taxon>Bacillota</taxon>
        <taxon>Erysipelotrichia</taxon>
        <taxon>Erysipelotrichales</taxon>
        <taxon>Erysipelotrichaceae</taxon>
        <taxon>Dubosiella</taxon>
    </lineage>
</organism>
<dbReference type="OrthoDB" id="9802090at2"/>
<feature type="binding site" evidence="7">
    <location>
        <position position="117"/>
    </location>
    <ligand>
        <name>S-adenosyl-L-methionine</name>
        <dbReference type="ChEBI" id="CHEBI:59789"/>
    </ligand>
</feature>
<comment type="caution">
    <text evidence="8">The sequence shown here is derived from an EMBL/GenBank/DDBJ whole genome shotgun (WGS) entry which is preliminary data.</text>
</comment>
<evidence type="ECO:0000256" key="2">
    <source>
        <dbReference type="ARBA" id="ARBA00003015"/>
    </source>
</evidence>
<dbReference type="GeneID" id="78275971"/>
<comment type="function">
    <text evidence="2 7">Catalyzes the formation of N(7)-methylguanine at position 46 (m7G46) in tRNA.</text>
</comment>
<feature type="binding site" evidence="7">
    <location>
        <position position="42"/>
    </location>
    <ligand>
        <name>S-adenosyl-L-methionine</name>
        <dbReference type="ChEBI" id="CHEBI:59789"/>
    </ligand>
</feature>
<protein>
    <recommendedName>
        <fullName evidence="7">tRNA (guanine-N(7)-)-methyltransferase</fullName>
        <ecNumber evidence="7">2.1.1.33</ecNumber>
    </recommendedName>
    <alternativeName>
        <fullName evidence="7">tRNA (guanine(46)-N(7))-methyltransferase</fullName>
    </alternativeName>
    <alternativeName>
        <fullName evidence="7">tRNA(m7G46)-methyltransferase</fullName>
    </alternativeName>
</protein>
<reference evidence="8 9" key="1">
    <citation type="submission" date="2016-11" db="EMBL/GenBank/DDBJ databases">
        <title>Description of two novel members of the family Erysipelotrichaceae: Ileibacterium lipovorans gen. nov., sp. nov. and Dubosiella newyorkensis, gen. nov., sp. nov.</title>
        <authorList>
            <person name="Cox L.M."/>
            <person name="Sohn J."/>
            <person name="Tyrrell K.L."/>
            <person name="Citron D.M."/>
            <person name="Lawson P.A."/>
            <person name="Patel N.B."/>
            <person name="Iizumi T."/>
            <person name="Perez-Perez G.I."/>
            <person name="Goldstein E.J."/>
            <person name="Blaser M.J."/>
        </authorList>
    </citation>
    <scope>NUCLEOTIDE SEQUENCE [LARGE SCALE GENOMIC DNA]</scope>
    <source>
        <strain evidence="8 9">NYU-BL-A4</strain>
    </source>
</reference>
<comment type="caution">
    <text evidence="7">Lacks conserved residue(s) required for the propagation of feature annotation.</text>
</comment>
<feature type="binding site" evidence="7">
    <location>
        <position position="67"/>
    </location>
    <ligand>
        <name>S-adenosyl-L-methionine</name>
        <dbReference type="ChEBI" id="CHEBI:59789"/>
    </ligand>
</feature>
<evidence type="ECO:0000256" key="5">
    <source>
        <dbReference type="ARBA" id="ARBA00022691"/>
    </source>
</evidence>
<sequence length="211" mass="24752">MRMRKVPWAVEYLEKSQRLEKEPAKWKGKWHNRLHTKDLHVEIGCGKGQYSLDMAKMYPESGFIAIEKNESASGIAAKKFDEDPAEKKLALIVEDAADLGEWFKEGEVDVIHLNFSDPWPKKRYAKRRLSSDSFIRQYLQVLSDSGRIEMKTDNGALFEYSVLMFLDYGFRLKDFQVDFRKEEHPEDAITEYEAKFIEKGQPIYRAVFQKK</sequence>
<evidence type="ECO:0000256" key="6">
    <source>
        <dbReference type="ARBA" id="ARBA00022694"/>
    </source>
</evidence>
<dbReference type="STRING" id="1862672.BO225_08465"/>
<dbReference type="HAMAP" id="MF_01057">
    <property type="entry name" value="tRNA_methyltr_TrmB"/>
    <property type="match status" value="1"/>
</dbReference>
<dbReference type="GO" id="GO:0043527">
    <property type="term" value="C:tRNA methyltransferase complex"/>
    <property type="evidence" value="ECO:0007669"/>
    <property type="project" value="TreeGrafter"/>
</dbReference>
<dbReference type="AlphaFoldDB" id="A0A1U7NL63"/>
<feature type="binding site" evidence="7">
    <location>
        <position position="95"/>
    </location>
    <ligand>
        <name>S-adenosyl-L-methionine</name>
        <dbReference type="ChEBI" id="CHEBI:59789"/>
    </ligand>
</feature>
<feature type="binding site" evidence="7">
    <location>
        <position position="153"/>
    </location>
    <ligand>
        <name>substrate</name>
    </ligand>
</feature>
<dbReference type="PANTHER" id="PTHR23417">
    <property type="entry name" value="3-DEOXY-D-MANNO-OCTULOSONIC-ACID TRANSFERASE/TRNA GUANINE-N 7 - -METHYLTRANSFERASE"/>
    <property type="match status" value="1"/>
</dbReference>
<dbReference type="InterPro" id="IPR055361">
    <property type="entry name" value="tRNA_methyltr_TrmB_bact"/>
</dbReference>